<evidence type="ECO:0000256" key="2">
    <source>
        <dbReference type="SAM" id="Phobius"/>
    </source>
</evidence>
<dbReference type="GO" id="GO:0042575">
    <property type="term" value="C:DNA polymerase complex"/>
    <property type="evidence" value="ECO:0007669"/>
    <property type="project" value="UniProtKB-ARBA"/>
</dbReference>
<dbReference type="Pfam" id="PF00665">
    <property type="entry name" value="rve"/>
    <property type="match status" value="1"/>
</dbReference>
<dbReference type="GO" id="GO:0003676">
    <property type="term" value="F:nucleic acid binding"/>
    <property type="evidence" value="ECO:0007669"/>
    <property type="project" value="InterPro"/>
</dbReference>
<dbReference type="SUPFAM" id="SSF50630">
    <property type="entry name" value="Acid proteases"/>
    <property type="match status" value="1"/>
</dbReference>
<dbReference type="GO" id="GO:0006508">
    <property type="term" value="P:proteolysis"/>
    <property type="evidence" value="ECO:0007669"/>
    <property type="project" value="InterPro"/>
</dbReference>
<feature type="transmembrane region" description="Helical" evidence="2">
    <location>
        <begin position="39"/>
        <end position="59"/>
    </location>
</feature>
<accession>A0AAE1LSU1</accession>
<name>A0AAE1LSU1_9NEOP</name>
<feature type="domain" description="Peptidase A2" evidence="3">
    <location>
        <begin position="64"/>
        <end position="143"/>
    </location>
</feature>
<dbReference type="PANTHER" id="PTHR37984">
    <property type="entry name" value="PROTEIN CBG26694"/>
    <property type="match status" value="1"/>
</dbReference>
<dbReference type="Gene3D" id="2.40.70.10">
    <property type="entry name" value="Acid Proteases"/>
    <property type="match status" value="1"/>
</dbReference>
<feature type="transmembrane region" description="Helical" evidence="2">
    <location>
        <begin position="12"/>
        <end position="32"/>
    </location>
</feature>
<keyword evidence="2" id="KW-0472">Membrane</keyword>
<dbReference type="SUPFAM" id="SSF53098">
    <property type="entry name" value="Ribonuclease H-like"/>
    <property type="match status" value="1"/>
</dbReference>
<evidence type="ECO:0000313" key="5">
    <source>
        <dbReference type="EMBL" id="KAK3930455.1"/>
    </source>
</evidence>
<keyword evidence="1" id="KW-0378">Hydrolase</keyword>
<dbReference type="InterPro" id="IPR000477">
    <property type="entry name" value="RT_dom"/>
</dbReference>
<comment type="caution">
    <text evidence="5">The sequence shown here is derived from an EMBL/GenBank/DDBJ whole genome shotgun (WGS) entry which is preliminary data.</text>
</comment>
<dbReference type="Pfam" id="PF00078">
    <property type="entry name" value="RVT_1"/>
    <property type="match status" value="1"/>
</dbReference>
<dbReference type="GO" id="GO:0071897">
    <property type="term" value="P:DNA biosynthetic process"/>
    <property type="evidence" value="ECO:0007669"/>
    <property type="project" value="UniProtKB-ARBA"/>
</dbReference>
<dbReference type="InterPro" id="IPR036397">
    <property type="entry name" value="RNaseH_sf"/>
</dbReference>
<dbReference type="CDD" id="cd01647">
    <property type="entry name" value="RT_LTR"/>
    <property type="match status" value="1"/>
</dbReference>
<dbReference type="InterPro" id="IPR001584">
    <property type="entry name" value="Integrase_cat-core"/>
</dbReference>
<keyword evidence="6" id="KW-1185">Reference proteome</keyword>
<keyword evidence="2" id="KW-0812">Transmembrane</keyword>
<dbReference type="InterPro" id="IPR050951">
    <property type="entry name" value="Retrovirus_Pol_polyprotein"/>
</dbReference>
<feature type="domain" description="Integrase catalytic" evidence="4">
    <location>
        <begin position="435"/>
        <end position="593"/>
    </location>
</feature>
<dbReference type="Gene3D" id="3.30.70.270">
    <property type="match status" value="1"/>
</dbReference>
<dbReference type="InterPro" id="IPR012337">
    <property type="entry name" value="RNaseH-like_sf"/>
</dbReference>
<dbReference type="EMBL" id="JAHWGI010001411">
    <property type="protein sequence ID" value="KAK3930455.1"/>
    <property type="molecule type" value="Genomic_DNA"/>
</dbReference>
<reference evidence="5" key="1">
    <citation type="submission" date="2021-07" db="EMBL/GenBank/DDBJ databases">
        <authorList>
            <person name="Catto M.A."/>
            <person name="Jacobson A."/>
            <person name="Kennedy G."/>
            <person name="Labadie P."/>
            <person name="Hunt B.G."/>
            <person name="Srinivasan R."/>
        </authorList>
    </citation>
    <scope>NUCLEOTIDE SEQUENCE</scope>
    <source>
        <strain evidence="5">PL_HMW_Pooled</strain>
        <tissue evidence="5">Head</tissue>
    </source>
</reference>
<evidence type="ECO:0000256" key="1">
    <source>
        <dbReference type="ARBA" id="ARBA00022801"/>
    </source>
</evidence>
<dbReference type="PROSITE" id="PS50994">
    <property type="entry name" value="INTEGRASE"/>
    <property type="match status" value="1"/>
</dbReference>
<evidence type="ECO:0000259" key="4">
    <source>
        <dbReference type="PROSITE" id="PS50994"/>
    </source>
</evidence>
<dbReference type="Proteomes" id="UP001219518">
    <property type="component" value="Unassembled WGS sequence"/>
</dbReference>
<evidence type="ECO:0008006" key="7">
    <source>
        <dbReference type="Google" id="ProtNLM"/>
    </source>
</evidence>
<dbReference type="PANTHER" id="PTHR37984:SF13">
    <property type="entry name" value="RIBONUCLEASE H"/>
    <property type="match status" value="1"/>
</dbReference>
<dbReference type="SUPFAM" id="SSF56672">
    <property type="entry name" value="DNA/RNA polymerases"/>
    <property type="match status" value="1"/>
</dbReference>
<protein>
    <recommendedName>
        <fullName evidence="7">Endonuclease</fullName>
    </recommendedName>
</protein>
<dbReference type="GO" id="GO:0004190">
    <property type="term" value="F:aspartic-type endopeptidase activity"/>
    <property type="evidence" value="ECO:0007669"/>
    <property type="project" value="InterPro"/>
</dbReference>
<gene>
    <name evidence="5" type="ORF">KUF71_005189</name>
</gene>
<dbReference type="InterPro" id="IPR043502">
    <property type="entry name" value="DNA/RNA_pol_sf"/>
</dbReference>
<dbReference type="AlphaFoldDB" id="A0AAE1LSU1"/>
<proteinExistence type="predicted"/>
<organism evidence="5 6">
    <name type="scientific">Frankliniella fusca</name>
    <dbReference type="NCBI Taxonomy" id="407009"/>
    <lineage>
        <taxon>Eukaryota</taxon>
        <taxon>Metazoa</taxon>
        <taxon>Ecdysozoa</taxon>
        <taxon>Arthropoda</taxon>
        <taxon>Hexapoda</taxon>
        <taxon>Insecta</taxon>
        <taxon>Pterygota</taxon>
        <taxon>Neoptera</taxon>
        <taxon>Paraneoptera</taxon>
        <taxon>Thysanoptera</taxon>
        <taxon>Terebrantia</taxon>
        <taxon>Thripoidea</taxon>
        <taxon>Thripidae</taxon>
        <taxon>Frankliniella</taxon>
    </lineage>
</organism>
<dbReference type="InterPro" id="IPR001995">
    <property type="entry name" value="Peptidase_A2_cat"/>
</dbReference>
<reference evidence="5" key="2">
    <citation type="journal article" date="2023" name="BMC Genomics">
        <title>Pest status, molecular evolution, and epigenetic factors derived from the genome assembly of Frankliniella fusca, a thysanopteran phytovirus vector.</title>
        <authorList>
            <person name="Catto M.A."/>
            <person name="Labadie P.E."/>
            <person name="Jacobson A.L."/>
            <person name="Kennedy G.G."/>
            <person name="Srinivasan R."/>
            <person name="Hunt B.G."/>
        </authorList>
    </citation>
    <scope>NUCLEOTIDE SEQUENCE</scope>
    <source>
        <strain evidence="5">PL_HMW_Pooled</strain>
    </source>
</reference>
<evidence type="ECO:0000259" key="3">
    <source>
        <dbReference type="PROSITE" id="PS50175"/>
    </source>
</evidence>
<dbReference type="InterPro" id="IPR021109">
    <property type="entry name" value="Peptidase_aspartic_dom_sf"/>
</dbReference>
<evidence type="ECO:0000313" key="6">
    <source>
        <dbReference type="Proteomes" id="UP001219518"/>
    </source>
</evidence>
<sequence length="667" mass="74257">MDSFELVVDPHFIVLAIATLCAISFVLFYELLARANNQVFMIAIGAISNAPPLFVTLSLESIPVKFEIDTGAGVTVMSIDTFKSIFPFYEILPSTVKLSALSGPVTNTGYVNLKVKYQNVVHKLNLITVDHSSSFNPLLGRDWLDTLLPHWRQIINVSCSISTLQSTQIPSLDQIKKLFPRPFNTEANSVIEGFTAKLVLQKNARPIFARAYPLPYGMEEPVSKVLDKMEADGKAIRVRIADWASPALAVPKKDGSIRYVADFKRTINPQLRVDFYPLPTPEQVFATLANGQFFTSLDLSDAYTQLNLDSESQELCVINTHKGLYKITRLIYGVSSAAAIFQSTMDQILTDITGVICYLDNILIKGTSLEDSFNYKIEHRKSELLSVPDALSRLPSPVQLNFVSPLLKAPITIDKISEATLSDPLLKQVFDFTFFAKFPFERVHVDFYCYKQLTFFLYVDSFSKWIHIQPMLSTVASAVNAVLFSLFSFWGCIPSVIVSDNGPPFQSKEFADFLTKFNILLKHTPVYHPASNGLAERGVAIAKKALEKMSLEVEGLSNADPLVDKINMFLFTQHNTPSTATGKSPNELLLSFKPRTILSQCNPTYSSSLHNPLLNSGLKVGDRVHINFGKHTIEDGIIVAQAGKDTFIVNIKGINKEVHANHMVKIR</sequence>
<dbReference type="Gene3D" id="3.10.10.10">
    <property type="entry name" value="HIV Type 1 Reverse Transcriptase, subunit A, domain 1"/>
    <property type="match status" value="1"/>
</dbReference>
<keyword evidence="2" id="KW-1133">Transmembrane helix</keyword>
<dbReference type="InterPro" id="IPR043128">
    <property type="entry name" value="Rev_trsase/Diguanyl_cyclase"/>
</dbReference>
<dbReference type="GO" id="GO:0015074">
    <property type="term" value="P:DNA integration"/>
    <property type="evidence" value="ECO:0007669"/>
    <property type="project" value="InterPro"/>
</dbReference>
<dbReference type="PROSITE" id="PS50175">
    <property type="entry name" value="ASP_PROT_RETROV"/>
    <property type="match status" value="1"/>
</dbReference>
<dbReference type="Gene3D" id="3.30.420.10">
    <property type="entry name" value="Ribonuclease H-like superfamily/Ribonuclease H"/>
    <property type="match status" value="1"/>
</dbReference>